<evidence type="ECO:0008006" key="3">
    <source>
        <dbReference type="Google" id="ProtNLM"/>
    </source>
</evidence>
<name>A0ABQ5SY40_9ACTN</name>
<sequence length="95" mass="10726">MVGTWWFPFFSALTTRRSAAKDPIVCVQVVRYQLVPPSPRGRACRPYLNSMKTDLSNRIPTEGVEPGSETLFSSLFRARATAWLSQTRFRGYPAA</sequence>
<accession>A0ABQ5SY40</accession>
<organism evidence="1 2">
    <name type="scientific">Nocardioides luteus</name>
    <dbReference type="NCBI Taxonomy" id="1844"/>
    <lineage>
        <taxon>Bacteria</taxon>
        <taxon>Bacillati</taxon>
        <taxon>Actinomycetota</taxon>
        <taxon>Actinomycetes</taxon>
        <taxon>Propionibacteriales</taxon>
        <taxon>Nocardioidaceae</taxon>
        <taxon>Nocardioides</taxon>
    </lineage>
</organism>
<evidence type="ECO:0000313" key="1">
    <source>
        <dbReference type="EMBL" id="GLJ68387.1"/>
    </source>
</evidence>
<protein>
    <recommendedName>
        <fullName evidence="3">Secreted protein</fullName>
    </recommendedName>
</protein>
<keyword evidence="2" id="KW-1185">Reference proteome</keyword>
<proteinExistence type="predicted"/>
<comment type="caution">
    <text evidence="1">The sequence shown here is derived from an EMBL/GenBank/DDBJ whole genome shotgun (WGS) entry which is preliminary data.</text>
</comment>
<reference evidence="1" key="2">
    <citation type="submission" date="2023-01" db="EMBL/GenBank/DDBJ databases">
        <authorList>
            <person name="Sun Q."/>
            <person name="Evtushenko L."/>
        </authorList>
    </citation>
    <scope>NUCLEOTIDE SEQUENCE</scope>
    <source>
        <strain evidence="1">VKM Ac-1246</strain>
    </source>
</reference>
<gene>
    <name evidence="1" type="ORF">GCM10017579_24230</name>
</gene>
<dbReference type="EMBL" id="BSEL01000005">
    <property type="protein sequence ID" value="GLJ68387.1"/>
    <property type="molecule type" value="Genomic_DNA"/>
</dbReference>
<evidence type="ECO:0000313" key="2">
    <source>
        <dbReference type="Proteomes" id="UP001142292"/>
    </source>
</evidence>
<dbReference type="Proteomes" id="UP001142292">
    <property type="component" value="Unassembled WGS sequence"/>
</dbReference>
<reference evidence="1" key="1">
    <citation type="journal article" date="2014" name="Int. J. Syst. Evol. Microbiol.">
        <title>Complete genome of a new Firmicutes species belonging to the dominant human colonic microbiota ('Ruminococcus bicirculans') reveals two chromosomes and a selective capacity to utilize plant glucans.</title>
        <authorList>
            <consortium name="NISC Comparative Sequencing Program"/>
            <person name="Wegmann U."/>
            <person name="Louis P."/>
            <person name="Goesmann A."/>
            <person name="Henrissat B."/>
            <person name="Duncan S.H."/>
            <person name="Flint H.J."/>
        </authorList>
    </citation>
    <scope>NUCLEOTIDE SEQUENCE</scope>
    <source>
        <strain evidence="1">VKM Ac-1246</strain>
    </source>
</reference>